<dbReference type="Proteomes" id="UP000821866">
    <property type="component" value="Unassembled WGS sequence"/>
</dbReference>
<protein>
    <submittedName>
        <fullName evidence="3">Uncharacterized protein</fullName>
    </submittedName>
</protein>
<evidence type="ECO:0000256" key="1">
    <source>
        <dbReference type="SAM" id="MobiDB-lite"/>
    </source>
</evidence>
<keyword evidence="2" id="KW-0472">Membrane</keyword>
<feature type="region of interest" description="Disordered" evidence="1">
    <location>
        <begin position="27"/>
        <end position="63"/>
    </location>
</feature>
<reference evidence="3" key="2">
    <citation type="submission" date="2021-09" db="EMBL/GenBank/DDBJ databases">
        <authorList>
            <person name="Jia N."/>
            <person name="Wang J."/>
            <person name="Shi W."/>
            <person name="Du L."/>
            <person name="Sun Y."/>
            <person name="Zhan W."/>
            <person name="Jiang J."/>
            <person name="Wang Q."/>
            <person name="Zhang B."/>
            <person name="Ji P."/>
            <person name="Sakyi L.B."/>
            <person name="Cui X."/>
            <person name="Yuan T."/>
            <person name="Jiang B."/>
            <person name="Yang W."/>
            <person name="Lam T.T.-Y."/>
            <person name="Chang Q."/>
            <person name="Ding S."/>
            <person name="Wang X."/>
            <person name="Zhu J."/>
            <person name="Ruan X."/>
            <person name="Zhao L."/>
            <person name="Wei J."/>
            <person name="Que T."/>
            <person name="Du C."/>
            <person name="Cheng J."/>
            <person name="Dai P."/>
            <person name="Han X."/>
            <person name="Huang E."/>
            <person name="Gao Y."/>
            <person name="Liu J."/>
            <person name="Shao H."/>
            <person name="Ye R."/>
            <person name="Li L."/>
            <person name="Wei W."/>
            <person name="Wang X."/>
            <person name="Wang C."/>
            <person name="Huo Q."/>
            <person name="Li W."/>
            <person name="Guo W."/>
            <person name="Chen H."/>
            <person name="Chen S."/>
            <person name="Zhou L."/>
            <person name="Zhou L."/>
            <person name="Ni X."/>
            <person name="Tian J."/>
            <person name="Zhou Y."/>
            <person name="Sheng Y."/>
            <person name="Liu T."/>
            <person name="Pan Y."/>
            <person name="Xia L."/>
            <person name="Li J."/>
            <person name="Zhao F."/>
            <person name="Cao W."/>
        </authorList>
    </citation>
    <scope>NUCLEOTIDE SEQUENCE</scope>
    <source>
        <strain evidence="3">Rmic-2018</strain>
        <tissue evidence="3">Larvae</tissue>
    </source>
</reference>
<dbReference type="EMBL" id="JABSTU010000835">
    <property type="protein sequence ID" value="KAH7987009.1"/>
    <property type="molecule type" value="Genomic_DNA"/>
</dbReference>
<evidence type="ECO:0000313" key="4">
    <source>
        <dbReference type="Proteomes" id="UP000821866"/>
    </source>
</evidence>
<evidence type="ECO:0000256" key="2">
    <source>
        <dbReference type="SAM" id="Phobius"/>
    </source>
</evidence>
<proteinExistence type="predicted"/>
<accession>A0A9J6D2Q7</accession>
<comment type="caution">
    <text evidence="3">The sequence shown here is derived from an EMBL/GenBank/DDBJ whole genome shotgun (WGS) entry which is preliminary data.</text>
</comment>
<keyword evidence="4" id="KW-1185">Reference proteome</keyword>
<keyword evidence="2" id="KW-0812">Transmembrane</keyword>
<feature type="transmembrane region" description="Helical" evidence="2">
    <location>
        <begin position="212"/>
        <end position="235"/>
    </location>
</feature>
<reference evidence="3" key="1">
    <citation type="journal article" date="2020" name="Cell">
        <title>Large-Scale Comparative Analyses of Tick Genomes Elucidate Their Genetic Diversity and Vector Capacities.</title>
        <authorList>
            <consortium name="Tick Genome and Microbiome Consortium (TIGMIC)"/>
            <person name="Jia N."/>
            <person name="Wang J."/>
            <person name="Shi W."/>
            <person name="Du L."/>
            <person name="Sun Y."/>
            <person name="Zhan W."/>
            <person name="Jiang J.F."/>
            <person name="Wang Q."/>
            <person name="Zhang B."/>
            <person name="Ji P."/>
            <person name="Bell-Sakyi L."/>
            <person name="Cui X.M."/>
            <person name="Yuan T.T."/>
            <person name="Jiang B.G."/>
            <person name="Yang W.F."/>
            <person name="Lam T.T."/>
            <person name="Chang Q.C."/>
            <person name="Ding S.J."/>
            <person name="Wang X.J."/>
            <person name="Zhu J.G."/>
            <person name="Ruan X.D."/>
            <person name="Zhao L."/>
            <person name="Wei J.T."/>
            <person name="Ye R.Z."/>
            <person name="Que T.C."/>
            <person name="Du C.H."/>
            <person name="Zhou Y.H."/>
            <person name="Cheng J.X."/>
            <person name="Dai P.F."/>
            <person name="Guo W.B."/>
            <person name="Han X.H."/>
            <person name="Huang E.J."/>
            <person name="Li L.F."/>
            <person name="Wei W."/>
            <person name="Gao Y.C."/>
            <person name="Liu J.Z."/>
            <person name="Shao H.Z."/>
            <person name="Wang X."/>
            <person name="Wang C.C."/>
            <person name="Yang T.C."/>
            <person name="Huo Q.B."/>
            <person name="Li W."/>
            <person name="Chen H.Y."/>
            <person name="Chen S.E."/>
            <person name="Zhou L.G."/>
            <person name="Ni X.B."/>
            <person name="Tian J.H."/>
            <person name="Sheng Y."/>
            <person name="Liu T."/>
            <person name="Pan Y.S."/>
            <person name="Xia L.Y."/>
            <person name="Li J."/>
            <person name="Zhao F."/>
            <person name="Cao W.C."/>
        </authorList>
    </citation>
    <scope>NUCLEOTIDE SEQUENCE</scope>
    <source>
        <strain evidence="3">Rmic-2018</strain>
    </source>
</reference>
<dbReference type="AlphaFoldDB" id="A0A9J6D2Q7"/>
<organism evidence="3 4">
    <name type="scientific">Rhipicephalus microplus</name>
    <name type="common">Cattle tick</name>
    <name type="synonym">Boophilus microplus</name>
    <dbReference type="NCBI Taxonomy" id="6941"/>
    <lineage>
        <taxon>Eukaryota</taxon>
        <taxon>Metazoa</taxon>
        <taxon>Ecdysozoa</taxon>
        <taxon>Arthropoda</taxon>
        <taxon>Chelicerata</taxon>
        <taxon>Arachnida</taxon>
        <taxon>Acari</taxon>
        <taxon>Parasitiformes</taxon>
        <taxon>Ixodida</taxon>
        <taxon>Ixodoidea</taxon>
        <taxon>Ixodidae</taxon>
        <taxon>Rhipicephalinae</taxon>
        <taxon>Rhipicephalus</taxon>
        <taxon>Boophilus</taxon>
    </lineage>
</organism>
<name>A0A9J6D2Q7_RHIMP</name>
<evidence type="ECO:0000313" key="3">
    <source>
        <dbReference type="EMBL" id="KAH7987009.1"/>
    </source>
</evidence>
<feature type="region of interest" description="Disordered" evidence="1">
    <location>
        <begin position="242"/>
        <end position="285"/>
    </location>
</feature>
<feature type="compositionally biased region" description="Polar residues" evidence="1">
    <location>
        <begin position="266"/>
        <end position="279"/>
    </location>
</feature>
<feature type="compositionally biased region" description="Acidic residues" evidence="1">
    <location>
        <begin position="37"/>
        <end position="50"/>
    </location>
</feature>
<feature type="compositionally biased region" description="Basic and acidic residues" evidence="1">
    <location>
        <begin position="51"/>
        <end position="61"/>
    </location>
</feature>
<gene>
    <name evidence="3" type="ORF">HPB51_026576</name>
</gene>
<sequence length="297" mass="32962">MVQLSNVSLFLSAPVFYDKPSNNAYYNSDNASKNYEDDNNDYNDGDDDYDNRDPRPSRVDPESLDESAAFLDTLRNGGIKHYGLLTVLTFQSDYNFIVSSTREIIALCQYSDFSGGAENYIGDPVYTYGGFSNSSKSLTLSEYKDSLAAKPAIDVFPAVAPAAVPPILVSRDAEGNRLRPGRYSDGKRVRWLFWQQRLGDKDEWDVPCSVRALSFAAIALGILTVFVIVALWVAVRNQREASETTSSKEQVDTTEYPRVIKPFNGQRKQSPVQSASAQSLDARRKSSVPLFRAAVTA</sequence>
<keyword evidence="2" id="KW-1133">Transmembrane helix</keyword>